<gene>
    <name evidence="1" type="ORF">GCM10023147_51510</name>
</gene>
<dbReference type="Proteomes" id="UP001500635">
    <property type="component" value="Unassembled WGS sequence"/>
</dbReference>
<protein>
    <submittedName>
        <fullName evidence="1">Uncharacterized protein</fullName>
    </submittedName>
</protein>
<comment type="caution">
    <text evidence="1">The sequence shown here is derived from an EMBL/GenBank/DDBJ whole genome shotgun (WGS) entry which is preliminary data.</text>
</comment>
<proteinExistence type="predicted"/>
<name>A0ABP8KIL4_9ACTN</name>
<dbReference type="EMBL" id="BAABFR010000180">
    <property type="protein sequence ID" value="GAA4407454.1"/>
    <property type="molecule type" value="Genomic_DNA"/>
</dbReference>
<accession>A0ABP8KIL4</accession>
<organism evidence="1 2">
    <name type="scientific">Tsukamurella soli</name>
    <dbReference type="NCBI Taxonomy" id="644556"/>
    <lineage>
        <taxon>Bacteria</taxon>
        <taxon>Bacillati</taxon>
        <taxon>Actinomycetota</taxon>
        <taxon>Actinomycetes</taxon>
        <taxon>Mycobacteriales</taxon>
        <taxon>Tsukamurellaceae</taxon>
        <taxon>Tsukamurella</taxon>
    </lineage>
</organism>
<sequence length="70" mass="6979">MAGGARGAAAAGCAAALVRGRRGRVCLAAHRASDVVAEWVRGVVIVVVADRVRRALAVPPARPGAPRAAA</sequence>
<reference evidence="2" key="1">
    <citation type="journal article" date="2019" name="Int. J. Syst. Evol. Microbiol.">
        <title>The Global Catalogue of Microorganisms (GCM) 10K type strain sequencing project: providing services to taxonomists for standard genome sequencing and annotation.</title>
        <authorList>
            <consortium name="The Broad Institute Genomics Platform"/>
            <consortium name="The Broad Institute Genome Sequencing Center for Infectious Disease"/>
            <person name="Wu L."/>
            <person name="Ma J."/>
        </authorList>
    </citation>
    <scope>NUCLEOTIDE SEQUENCE [LARGE SCALE GENOMIC DNA]</scope>
    <source>
        <strain evidence="2">JCM 17688</strain>
    </source>
</reference>
<keyword evidence="2" id="KW-1185">Reference proteome</keyword>
<evidence type="ECO:0000313" key="1">
    <source>
        <dbReference type="EMBL" id="GAA4407454.1"/>
    </source>
</evidence>
<evidence type="ECO:0000313" key="2">
    <source>
        <dbReference type="Proteomes" id="UP001500635"/>
    </source>
</evidence>